<evidence type="ECO:0000313" key="1">
    <source>
        <dbReference type="EMBL" id="BAJ86464.1"/>
    </source>
</evidence>
<dbReference type="AlphaFoldDB" id="F2CUE3"/>
<organism evidence="1">
    <name type="scientific">Hordeum vulgare subsp. vulgare</name>
    <name type="common">Domesticated barley</name>
    <dbReference type="NCBI Taxonomy" id="112509"/>
    <lineage>
        <taxon>Eukaryota</taxon>
        <taxon>Viridiplantae</taxon>
        <taxon>Streptophyta</taxon>
        <taxon>Embryophyta</taxon>
        <taxon>Tracheophyta</taxon>
        <taxon>Spermatophyta</taxon>
        <taxon>Magnoliopsida</taxon>
        <taxon>Liliopsida</taxon>
        <taxon>Poales</taxon>
        <taxon>Poaceae</taxon>
        <taxon>BOP clade</taxon>
        <taxon>Pooideae</taxon>
        <taxon>Triticodae</taxon>
        <taxon>Triticeae</taxon>
        <taxon>Hordeinae</taxon>
        <taxon>Hordeum</taxon>
    </lineage>
</organism>
<protein>
    <submittedName>
        <fullName evidence="1">Predicted protein</fullName>
    </submittedName>
</protein>
<accession>F2CUE3</accession>
<name>F2CUE3_HORVV</name>
<dbReference type="EMBL" id="AK355245">
    <property type="protein sequence ID" value="BAJ86464.1"/>
    <property type="molecule type" value="mRNA"/>
</dbReference>
<reference evidence="1" key="1">
    <citation type="journal article" date="2011" name="Plant Physiol.">
        <title>Comprehensive sequence analysis of 24,783 barley full-length cDNAs derived from 12 clone libraries.</title>
        <authorList>
            <person name="Matsumoto T."/>
            <person name="Tanaka T."/>
            <person name="Sakai H."/>
            <person name="Amano N."/>
            <person name="Kanamori H."/>
            <person name="Kurita K."/>
            <person name="Kikuta A."/>
            <person name="Kamiya K."/>
            <person name="Yamamoto M."/>
            <person name="Ikawa H."/>
            <person name="Fujii N."/>
            <person name="Hori K."/>
            <person name="Itoh T."/>
            <person name="Sato K."/>
        </authorList>
    </citation>
    <scope>NUCLEOTIDE SEQUENCE</scope>
    <source>
        <tissue evidence="1">Leaf</tissue>
    </source>
</reference>
<sequence>MAEMFWEQSGLCSPYFVKAGSMKADETRTRCYHASFGSERVYIAERVVYC</sequence>
<proteinExistence type="evidence at transcript level"/>